<dbReference type="AlphaFoldDB" id="A0A4C1Y5F6"/>
<dbReference type="Proteomes" id="UP000299102">
    <property type="component" value="Unassembled WGS sequence"/>
</dbReference>
<comment type="caution">
    <text evidence="2">The sequence shown here is derived from an EMBL/GenBank/DDBJ whole genome shotgun (WGS) entry which is preliminary data.</text>
</comment>
<gene>
    <name evidence="2" type="ORF">EVAR_51039_1</name>
</gene>
<dbReference type="OrthoDB" id="8193306at2759"/>
<reference evidence="2 3" key="1">
    <citation type="journal article" date="2019" name="Commun. Biol.">
        <title>The bagworm genome reveals a unique fibroin gene that provides high tensile strength.</title>
        <authorList>
            <person name="Kono N."/>
            <person name="Nakamura H."/>
            <person name="Ohtoshi R."/>
            <person name="Tomita M."/>
            <person name="Numata K."/>
            <person name="Arakawa K."/>
        </authorList>
    </citation>
    <scope>NUCLEOTIDE SEQUENCE [LARGE SCALE GENOMIC DNA]</scope>
</reference>
<sequence>MNLEAEKSEKAFRSQIKPFVLCLGVHVAVGRDVVTALGEDEINNELFKTYLDDFRGVVIDFEIHCLALIFRITKSYYKVIGLGKTKTGRPRPSKEFGELSDRSKRRKTKEPGAGTRCNVNICCSNESKSRRKSDASAIIKEITKSPTRAYKIRKVITQNKEKNIQRLSTMEALSMFVEAGLSRSQYNVIRSARKQLYPCYSLLQKAKADCYPKPESFHVTDTCAEIKLQDLVDHTASRLCTYLEEVLKGLSSEEKENLKLISKWGCDGSQQTRSNNRHITAARVLRDKAVSDIAMRMCLPQCRCRLNRLEMFYHPLETEQKILKHRSKGETPLINTSRIVIIQIDNMAAVRRSVRTVVNFTGVSRSEFRYEVFVKTLDPAARWPSDAGAATATGSRPSRRYDRLALAFLEVPCVETVSRIRYKYAKRS</sequence>
<feature type="region of interest" description="Disordered" evidence="1">
    <location>
        <begin position="85"/>
        <end position="112"/>
    </location>
</feature>
<accession>A0A4C1Y5F6</accession>
<name>A0A4C1Y5F6_EUMVA</name>
<dbReference type="EMBL" id="BGZK01001084">
    <property type="protein sequence ID" value="GBP70740.1"/>
    <property type="molecule type" value="Genomic_DNA"/>
</dbReference>
<keyword evidence="3" id="KW-1185">Reference proteome</keyword>
<organism evidence="2 3">
    <name type="scientific">Eumeta variegata</name>
    <name type="common">Bagworm moth</name>
    <name type="synonym">Eumeta japonica</name>
    <dbReference type="NCBI Taxonomy" id="151549"/>
    <lineage>
        <taxon>Eukaryota</taxon>
        <taxon>Metazoa</taxon>
        <taxon>Ecdysozoa</taxon>
        <taxon>Arthropoda</taxon>
        <taxon>Hexapoda</taxon>
        <taxon>Insecta</taxon>
        <taxon>Pterygota</taxon>
        <taxon>Neoptera</taxon>
        <taxon>Endopterygota</taxon>
        <taxon>Lepidoptera</taxon>
        <taxon>Glossata</taxon>
        <taxon>Ditrysia</taxon>
        <taxon>Tineoidea</taxon>
        <taxon>Psychidae</taxon>
        <taxon>Oiketicinae</taxon>
        <taxon>Eumeta</taxon>
    </lineage>
</organism>
<evidence type="ECO:0000256" key="1">
    <source>
        <dbReference type="SAM" id="MobiDB-lite"/>
    </source>
</evidence>
<protein>
    <submittedName>
        <fullName evidence="2">Uncharacterized protein</fullName>
    </submittedName>
</protein>
<evidence type="ECO:0000313" key="2">
    <source>
        <dbReference type="EMBL" id="GBP70740.1"/>
    </source>
</evidence>
<evidence type="ECO:0000313" key="3">
    <source>
        <dbReference type="Proteomes" id="UP000299102"/>
    </source>
</evidence>
<proteinExistence type="predicted"/>
<feature type="compositionally biased region" description="Basic and acidic residues" evidence="1">
    <location>
        <begin position="92"/>
        <end position="102"/>
    </location>
</feature>